<dbReference type="InterPro" id="IPR006047">
    <property type="entry name" value="GH13_cat_dom"/>
</dbReference>
<dbReference type="InterPro" id="IPR017853">
    <property type="entry name" value="GH"/>
</dbReference>
<dbReference type="PANTHER" id="PTHR10357">
    <property type="entry name" value="ALPHA-AMYLASE FAMILY MEMBER"/>
    <property type="match status" value="1"/>
</dbReference>
<evidence type="ECO:0000259" key="4">
    <source>
        <dbReference type="SMART" id="SM00642"/>
    </source>
</evidence>
<dbReference type="AlphaFoldDB" id="A0A087BNF5"/>
<feature type="compositionally biased region" description="Gly residues" evidence="3">
    <location>
        <begin position="473"/>
        <end position="483"/>
    </location>
</feature>
<dbReference type="PANTHER" id="PTHR10357:SF210">
    <property type="entry name" value="MALTODEXTRIN GLUCOSIDASE"/>
    <property type="match status" value="1"/>
</dbReference>
<proteinExistence type="predicted"/>
<dbReference type="EC" id="3.2.1.133" evidence="5"/>
<feature type="region of interest" description="Disordered" evidence="3">
    <location>
        <begin position="459"/>
        <end position="484"/>
    </location>
</feature>
<dbReference type="Gene3D" id="3.20.20.80">
    <property type="entry name" value="Glycosidases"/>
    <property type="match status" value="1"/>
</dbReference>
<dbReference type="eggNOG" id="COG0366">
    <property type="taxonomic scope" value="Bacteria"/>
</dbReference>
<evidence type="ECO:0000256" key="2">
    <source>
        <dbReference type="ARBA" id="ARBA00023295"/>
    </source>
</evidence>
<reference evidence="5 6" key="1">
    <citation type="submission" date="2014-03" db="EMBL/GenBank/DDBJ databases">
        <title>Genomics of Bifidobacteria.</title>
        <authorList>
            <person name="Ventura M."/>
            <person name="Milani C."/>
            <person name="Lugli G.A."/>
        </authorList>
    </citation>
    <scope>NUCLEOTIDE SEQUENCE [LARGE SCALE GENOMIC DNA]</scope>
    <source>
        <strain evidence="5 6">LMG 11592</strain>
    </source>
</reference>
<name>A0A087BNF5_9BIFI</name>
<feature type="domain" description="Glycosyl hydrolase family 13 catalytic" evidence="4">
    <location>
        <begin position="75"/>
        <end position="430"/>
    </location>
</feature>
<dbReference type="STRING" id="1693.BMIN_0452"/>
<keyword evidence="2 5" id="KW-0326">Glycosidase</keyword>
<dbReference type="Proteomes" id="UP000029014">
    <property type="component" value="Unassembled WGS sequence"/>
</dbReference>
<gene>
    <name evidence="5" type="ORF">BMIN_0452</name>
</gene>
<protein>
    <submittedName>
        <fullName evidence="5">Putative cyclomaltodextrinase or neopullalanase</fullName>
        <ecNumber evidence="5">3.2.1.133</ecNumber>
    </submittedName>
</protein>
<evidence type="ECO:0000256" key="1">
    <source>
        <dbReference type="ARBA" id="ARBA00022801"/>
    </source>
</evidence>
<dbReference type="SMART" id="SM00642">
    <property type="entry name" value="Aamy"/>
    <property type="match status" value="1"/>
</dbReference>
<dbReference type="SUPFAM" id="SSF51445">
    <property type="entry name" value="(Trans)glycosidases"/>
    <property type="match status" value="1"/>
</dbReference>
<keyword evidence="1 5" id="KW-0378">Hydrolase</keyword>
<sequence length="511" mass="55202">MKNPSAGDDGGADYDGGANDGRGADDDGGMKAAANTMPRSAASSPAASSPAVSSSVVSSHAPMLPAASSRTIWWHVYPLGFTGAPIRSDDIAGRRTVHRLTRIIDWLDYLRDLGCDGLLLGPIFQSATHGYDTVDYYSIDSRLGDEDDFRALARACHAKGVALMLDGVFNHVGIDNPLFRKELSDVRAGAGSDGADAIGGRLFSIVAKPDGTVDYPVFEGHGDLPEINHDGAAAADLVGDVMDYWMDRGADAWRLDAAYAVPAGFWRRVLPGVRARHHDAWFLGEVIHGDYPTVVQESGMDSVTQYELWKAVWSSLQSGNFYELDWCLKRHNGFLDHFIPQTFISNHDVTRIASTVGFGSARLAAVILFTVGGVPSVYYGDEIAMTGIKEDRLGGDDAVRPEFPERPEDMAMGREAESMRDLYRALIRMRRDRPWLSSARTVPVEVDNRRYVYDVVGSADSDAGDDGRNPGYAGDGGRAGGENGESLRVTLALDPEPTATIRDAKGVVLSL</sequence>
<dbReference type="EMBL" id="JGZD01000009">
    <property type="protein sequence ID" value="KFI72555.1"/>
    <property type="molecule type" value="Genomic_DNA"/>
</dbReference>
<comment type="caution">
    <text evidence="5">The sequence shown here is derived from an EMBL/GenBank/DDBJ whole genome shotgun (WGS) entry which is preliminary data.</text>
</comment>
<evidence type="ECO:0000313" key="5">
    <source>
        <dbReference type="EMBL" id="KFI72555.1"/>
    </source>
</evidence>
<feature type="region of interest" description="Disordered" evidence="3">
    <location>
        <begin position="1"/>
        <end position="52"/>
    </location>
</feature>
<feature type="compositionally biased region" description="Low complexity" evidence="3">
    <location>
        <begin position="30"/>
        <end position="52"/>
    </location>
</feature>
<evidence type="ECO:0000256" key="3">
    <source>
        <dbReference type="SAM" id="MobiDB-lite"/>
    </source>
</evidence>
<evidence type="ECO:0000313" key="6">
    <source>
        <dbReference type="Proteomes" id="UP000029014"/>
    </source>
</evidence>
<dbReference type="GO" id="GO:0043897">
    <property type="term" value="F:glucan 1,4-alpha-maltohydrolase activity"/>
    <property type="evidence" value="ECO:0007669"/>
    <property type="project" value="UniProtKB-EC"/>
</dbReference>
<organism evidence="5 6">
    <name type="scientific">Bifidobacterium minimum</name>
    <dbReference type="NCBI Taxonomy" id="1693"/>
    <lineage>
        <taxon>Bacteria</taxon>
        <taxon>Bacillati</taxon>
        <taxon>Actinomycetota</taxon>
        <taxon>Actinomycetes</taxon>
        <taxon>Bifidobacteriales</taxon>
        <taxon>Bifidobacteriaceae</taxon>
        <taxon>Bifidobacterium</taxon>
    </lineage>
</organism>
<dbReference type="Pfam" id="PF00128">
    <property type="entry name" value="Alpha-amylase"/>
    <property type="match status" value="2"/>
</dbReference>
<accession>A0A087BNF5</accession>
<dbReference type="GO" id="GO:0005975">
    <property type="term" value="P:carbohydrate metabolic process"/>
    <property type="evidence" value="ECO:0007669"/>
    <property type="project" value="InterPro"/>
</dbReference>
<keyword evidence="6" id="KW-1185">Reference proteome</keyword>
<dbReference type="CDD" id="cd11354">
    <property type="entry name" value="AmyAc_bac_CMD_like"/>
    <property type="match status" value="1"/>
</dbReference>